<proteinExistence type="predicted"/>
<feature type="transmembrane region" description="Helical" evidence="1">
    <location>
        <begin position="320"/>
        <end position="341"/>
    </location>
</feature>
<keyword evidence="1" id="KW-1133">Transmembrane helix</keyword>
<evidence type="ECO:0000256" key="1">
    <source>
        <dbReference type="SAM" id="Phobius"/>
    </source>
</evidence>
<sequence>MSPQKIDSGKEVLAIKILAEYSDLKKYIYMVFFIDKYDSKLMDAAFVISDDNKLLKFLNSYTDLLELYKHIKIYNKLNNENNKLFEKFKKVVDDIFNDNKNINNIIIYQSNNNIISIIDIFASSMNRFMDFHIGTFDIAHKILNFDEVYNGLDNVAKELENTAAMHASYSSDSNSLEENTDAAKQSEAPSYKLINASFIVDPIGGKSINDINVGDKVMVSINSNTVEENIIYLELKGKKDKYSKYIVPAEVLEKHVEEKSIKILLKLIDGYCCLIEELEPIKLKVFNPTQDVYIEGEDNDADKKPSLISRLFSKINTFKLVMFGMAAVILILFAAIIYVFFFQV</sequence>
<keyword evidence="1" id="KW-0812">Transmembrane</keyword>
<dbReference type="OrthoDB" id="306528at2"/>
<dbReference type="STRING" id="526224.Bmur_2741"/>
<dbReference type="RefSeq" id="WP_013115144.1">
    <property type="nucleotide sequence ID" value="NC_014150.1"/>
</dbReference>
<gene>
    <name evidence="2" type="ordered locus">Bmur_2741</name>
</gene>
<dbReference type="HOGENOM" id="CLU_808149_0_0_12"/>
<organism evidence="2 3">
    <name type="scientific">Brachyspira murdochii (strain ATCC 51284 / DSM 12563 / 56-150)</name>
    <name type="common">Serpulina murdochii</name>
    <dbReference type="NCBI Taxonomy" id="526224"/>
    <lineage>
        <taxon>Bacteria</taxon>
        <taxon>Pseudomonadati</taxon>
        <taxon>Spirochaetota</taxon>
        <taxon>Spirochaetia</taxon>
        <taxon>Brachyspirales</taxon>
        <taxon>Brachyspiraceae</taxon>
        <taxon>Brachyspira</taxon>
    </lineage>
</organism>
<evidence type="ECO:0000313" key="2">
    <source>
        <dbReference type="EMBL" id="ADG72808.1"/>
    </source>
</evidence>
<dbReference type="KEGG" id="brm:Bmur_2741"/>
<reference evidence="2 3" key="1">
    <citation type="journal article" date="2010" name="Stand. Genomic Sci.">
        <title>Complete genome sequence of Brachyspira murdochii type strain (56-150).</title>
        <authorList>
            <person name="Pati A."/>
            <person name="Sikorski J."/>
            <person name="Gronow S."/>
            <person name="Munk C."/>
            <person name="Lapidus A."/>
            <person name="Copeland A."/>
            <person name="Glavina Del Tio T."/>
            <person name="Nolan M."/>
            <person name="Lucas S."/>
            <person name="Chen F."/>
            <person name="Tice H."/>
            <person name="Cheng J.F."/>
            <person name="Han C."/>
            <person name="Detter J.C."/>
            <person name="Bruce D."/>
            <person name="Tapia R."/>
            <person name="Goodwin L."/>
            <person name="Pitluck S."/>
            <person name="Liolios K."/>
            <person name="Ivanova N."/>
            <person name="Mavromatis K."/>
            <person name="Mikhailova N."/>
            <person name="Chen A."/>
            <person name="Palaniappan K."/>
            <person name="Land M."/>
            <person name="Hauser L."/>
            <person name="Chang Y.J."/>
            <person name="Jeffries C.D."/>
            <person name="Spring S."/>
            <person name="Rohde M."/>
            <person name="Goker M."/>
            <person name="Bristow J."/>
            <person name="Eisen J.A."/>
            <person name="Markowitz V."/>
            <person name="Hugenholtz P."/>
            <person name="Kyrpides N.C."/>
            <person name="Klenk H.P."/>
        </authorList>
    </citation>
    <scope>NUCLEOTIDE SEQUENCE [LARGE SCALE GENOMIC DNA]</scope>
    <source>
        <strain evidence="3">ATCC 51284 / DSM 12563 / 56-150</strain>
    </source>
</reference>
<evidence type="ECO:0000313" key="3">
    <source>
        <dbReference type="Proteomes" id="UP000001915"/>
    </source>
</evidence>
<dbReference type="EMBL" id="CP001959">
    <property type="protein sequence ID" value="ADG72808.1"/>
    <property type="molecule type" value="Genomic_DNA"/>
</dbReference>
<accession>D5U7L2</accession>
<keyword evidence="1" id="KW-0472">Membrane</keyword>
<protein>
    <submittedName>
        <fullName evidence="2">Uncharacterized protein</fullName>
    </submittedName>
</protein>
<dbReference type="Proteomes" id="UP000001915">
    <property type="component" value="Chromosome"/>
</dbReference>
<name>D5U7L2_BRAM5</name>
<dbReference type="AlphaFoldDB" id="D5U7L2"/>